<dbReference type="InterPro" id="IPR051840">
    <property type="entry name" value="NifX/NifY_domain"/>
</dbReference>
<dbReference type="InterPro" id="IPR003731">
    <property type="entry name" value="Di-Nase_FeMo-co_biosynth"/>
</dbReference>
<dbReference type="KEGG" id="ral:Rumal_2439"/>
<dbReference type="Pfam" id="PF02579">
    <property type="entry name" value="Nitro_FeMo-Co"/>
    <property type="match status" value="1"/>
</dbReference>
<protein>
    <submittedName>
        <fullName evidence="2">Dinitrogenase iron-molybdenum cofactor biosynthesis protein</fullName>
    </submittedName>
</protein>
<dbReference type="eggNOG" id="COG1433">
    <property type="taxonomic scope" value="Bacteria"/>
</dbReference>
<reference evidence="2 3" key="1">
    <citation type="journal article" date="2011" name="J. Bacteriol.">
        <title>Complete genome of the cellulolytic ruminal bacterium Ruminococcus albus 7.</title>
        <authorList>
            <person name="Suen G."/>
            <person name="Stevenson D.M."/>
            <person name="Bruce D.C."/>
            <person name="Chertkov O."/>
            <person name="Copeland A."/>
            <person name="Cheng J.F."/>
            <person name="Detter C."/>
            <person name="Detter J.C."/>
            <person name="Goodwin L.A."/>
            <person name="Han C.S."/>
            <person name="Hauser L.J."/>
            <person name="Ivanova N.N."/>
            <person name="Kyrpides N.C."/>
            <person name="Land M.L."/>
            <person name="Lapidus A."/>
            <person name="Lucas S."/>
            <person name="Ovchinnikova G."/>
            <person name="Pitluck S."/>
            <person name="Tapia R."/>
            <person name="Woyke T."/>
            <person name="Boyum J."/>
            <person name="Mead D."/>
            <person name="Weimer P.J."/>
        </authorList>
    </citation>
    <scope>NUCLEOTIDE SEQUENCE [LARGE SCALE GENOMIC DNA]</scope>
    <source>
        <strain evidence="3">ATCC 27210 / DSM 20455 / JCM 14654 / NCDO 2250 / 7</strain>
    </source>
</reference>
<dbReference type="InterPro" id="IPR036105">
    <property type="entry name" value="DiNase_FeMo-co_biosyn_sf"/>
</dbReference>
<accession>E6UE54</accession>
<dbReference type="Gene3D" id="3.30.420.130">
    <property type="entry name" value="Dinitrogenase iron-molybdenum cofactor biosynthesis domain"/>
    <property type="match status" value="1"/>
</dbReference>
<sequence>MIYKIAFASSDGENINEHFGAAKKFYIAEIDTEKDDYDIGGHVDVKPSCNGGQHEVSGFAAALDALGDVSAVVAQRAGPGAKKYIEEQGIRVYQIPLSIEQALCLLMEEKQWEVDKWRSHTKN</sequence>
<dbReference type="EMBL" id="CP002403">
    <property type="protein sequence ID" value="ADU22919.1"/>
    <property type="molecule type" value="Genomic_DNA"/>
</dbReference>
<dbReference type="RefSeq" id="WP_013499053.1">
    <property type="nucleotide sequence ID" value="NC_014833.1"/>
</dbReference>
<dbReference type="Proteomes" id="UP000006919">
    <property type="component" value="Chromosome"/>
</dbReference>
<dbReference type="SUPFAM" id="SSF53146">
    <property type="entry name" value="Nitrogenase accessory factor-like"/>
    <property type="match status" value="1"/>
</dbReference>
<dbReference type="OrthoDB" id="280278at2"/>
<proteinExistence type="predicted"/>
<evidence type="ECO:0000259" key="1">
    <source>
        <dbReference type="Pfam" id="PF02579"/>
    </source>
</evidence>
<dbReference type="AlphaFoldDB" id="E6UE54"/>
<dbReference type="PANTHER" id="PTHR33937:SF2">
    <property type="entry name" value="DINITROGENASE IRON-MOLYBDENUM COFACTOR BIOSYNTHESIS DOMAIN-CONTAINING PROTEIN"/>
    <property type="match status" value="1"/>
</dbReference>
<evidence type="ECO:0000313" key="3">
    <source>
        <dbReference type="Proteomes" id="UP000006919"/>
    </source>
</evidence>
<dbReference type="STRING" id="697329.Rumal_2439"/>
<dbReference type="PANTHER" id="PTHR33937">
    <property type="entry name" value="IRON-MOLYBDENUM PROTEIN-RELATED-RELATED"/>
    <property type="match status" value="1"/>
</dbReference>
<name>E6UE54_RUMA7</name>
<organism evidence="2 3">
    <name type="scientific">Ruminococcus albus (strain ATCC 27210 / DSM 20455 / JCM 14654 / NCDO 2250 / 7)</name>
    <dbReference type="NCBI Taxonomy" id="697329"/>
    <lineage>
        <taxon>Bacteria</taxon>
        <taxon>Bacillati</taxon>
        <taxon>Bacillota</taxon>
        <taxon>Clostridia</taxon>
        <taxon>Eubacteriales</taxon>
        <taxon>Oscillospiraceae</taxon>
        <taxon>Ruminococcus</taxon>
    </lineage>
</organism>
<evidence type="ECO:0000313" key="2">
    <source>
        <dbReference type="EMBL" id="ADU22919.1"/>
    </source>
</evidence>
<gene>
    <name evidence="2" type="ordered locus">Rumal_2439</name>
</gene>
<dbReference type="CDD" id="cd00562">
    <property type="entry name" value="NifX_NifB"/>
    <property type="match status" value="1"/>
</dbReference>
<dbReference type="HOGENOM" id="CLU_104194_3_2_9"/>
<feature type="domain" description="Dinitrogenase iron-molybdenum cofactor biosynthesis" evidence="1">
    <location>
        <begin position="11"/>
        <end position="106"/>
    </location>
</feature>